<dbReference type="RefSeq" id="WP_377686187.1">
    <property type="nucleotide sequence ID" value="NZ_JBHMDZ010000014.1"/>
</dbReference>
<sequence length="53" mass="6124">MQIRCTGCGKTYVYQGDFRLRTVATPNMRIRDLQFALRCKVCRARGEVVMTIP</sequence>
<keyword evidence="2" id="KW-1185">Reference proteome</keyword>
<protein>
    <submittedName>
        <fullName evidence="1">Uncharacterized protein</fullName>
    </submittedName>
</protein>
<gene>
    <name evidence="1" type="ORF">QWZ10_19485</name>
</gene>
<organism evidence="1 2">
    <name type="scientific">Paracoccus cavernae</name>
    <dbReference type="NCBI Taxonomy" id="1571207"/>
    <lineage>
        <taxon>Bacteria</taxon>
        <taxon>Pseudomonadati</taxon>
        <taxon>Pseudomonadota</taxon>
        <taxon>Alphaproteobacteria</taxon>
        <taxon>Rhodobacterales</taxon>
        <taxon>Paracoccaceae</taxon>
        <taxon>Paracoccus</taxon>
    </lineage>
</organism>
<name>A0ABT8DA59_9RHOB</name>
<comment type="caution">
    <text evidence="1">The sequence shown here is derived from an EMBL/GenBank/DDBJ whole genome shotgun (WGS) entry which is preliminary data.</text>
</comment>
<evidence type="ECO:0000313" key="1">
    <source>
        <dbReference type="EMBL" id="MDN3713370.1"/>
    </source>
</evidence>
<evidence type="ECO:0000313" key="2">
    <source>
        <dbReference type="Proteomes" id="UP001243846"/>
    </source>
</evidence>
<dbReference type="Proteomes" id="UP001243846">
    <property type="component" value="Unassembled WGS sequence"/>
</dbReference>
<accession>A0ABT8DA59</accession>
<dbReference type="EMBL" id="JAUFRC010000001">
    <property type="protein sequence ID" value="MDN3713370.1"/>
    <property type="molecule type" value="Genomic_DNA"/>
</dbReference>
<reference evidence="2" key="1">
    <citation type="journal article" date="2019" name="Int. J. Syst. Evol. Microbiol.">
        <title>The Global Catalogue of Microorganisms (GCM) 10K type strain sequencing project: providing services to taxonomists for standard genome sequencing and annotation.</title>
        <authorList>
            <consortium name="The Broad Institute Genomics Platform"/>
            <consortium name="The Broad Institute Genome Sequencing Center for Infectious Disease"/>
            <person name="Wu L."/>
            <person name="Ma J."/>
        </authorList>
    </citation>
    <scope>NUCLEOTIDE SEQUENCE [LARGE SCALE GENOMIC DNA]</scope>
    <source>
        <strain evidence="2">CECT 8482</strain>
    </source>
</reference>
<proteinExistence type="predicted"/>